<evidence type="ECO:0000256" key="1">
    <source>
        <dbReference type="ARBA" id="ARBA00004651"/>
    </source>
</evidence>
<keyword evidence="3 7" id="KW-0812">Transmembrane</keyword>
<evidence type="ECO:0000256" key="3">
    <source>
        <dbReference type="ARBA" id="ARBA00022692"/>
    </source>
</evidence>
<proteinExistence type="inferred from homology"/>
<comment type="caution">
    <text evidence="9">The sequence shown here is derived from an EMBL/GenBank/DDBJ whole genome shotgun (WGS) entry which is preliminary data.</text>
</comment>
<dbReference type="InterPro" id="IPR050790">
    <property type="entry name" value="ExbB/TolQ_transport"/>
</dbReference>
<keyword evidence="10" id="KW-1185">Reference proteome</keyword>
<evidence type="ECO:0000313" key="9">
    <source>
        <dbReference type="EMBL" id="MBB1485943.1"/>
    </source>
</evidence>
<dbReference type="PANTHER" id="PTHR30625:SF18">
    <property type="entry name" value="TONB2 ENERGY TRANSDUCTION SYSTEM INNER MEMBRANE COMPONENT EXBB"/>
    <property type="match status" value="1"/>
</dbReference>
<dbReference type="AlphaFoldDB" id="A0A839IKQ2"/>
<dbReference type="EMBL" id="JACJFM010000004">
    <property type="protein sequence ID" value="MBB1485943.1"/>
    <property type="molecule type" value="Genomic_DNA"/>
</dbReference>
<dbReference type="Proteomes" id="UP000565262">
    <property type="component" value="Unassembled WGS sequence"/>
</dbReference>
<keyword evidence="4 7" id="KW-1133">Transmembrane helix</keyword>
<evidence type="ECO:0000256" key="6">
    <source>
        <dbReference type="RuleBase" id="RU004057"/>
    </source>
</evidence>
<evidence type="ECO:0000256" key="2">
    <source>
        <dbReference type="ARBA" id="ARBA00022475"/>
    </source>
</evidence>
<sequence length="182" mass="19932">MNLIGLLCILLFSLLAERYWFRWLVFSRMARQTCTDLYSRLANGELGAAALMRLMAGQGVNHPIHQSLCCDLRLALNQRMTIIRTLISLCPLLGLLGTVSGMIQVFDTLAMNGTGNPRLMAAGIASATLPTLAGMAVSVTGLLLYSHLKSWTDRKSEQVSGLLTEQLISMVSNQRSQMTKDA</sequence>
<dbReference type="Pfam" id="PF01618">
    <property type="entry name" value="MotA_ExbB"/>
    <property type="match status" value="1"/>
</dbReference>
<keyword evidence="2" id="KW-1003">Cell membrane</keyword>
<evidence type="ECO:0000259" key="8">
    <source>
        <dbReference type="Pfam" id="PF01618"/>
    </source>
</evidence>
<feature type="transmembrane region" description="Helical" evidence="7">
    <location>
        <begin position="123"/>
        <end position="145"/>
    </location>
</feature>
<comment type="subcellular location">
    <subcellularLocation>
        <location evidence="1">Cell membrane</location>
        <topology evidence="1">Multi-pass membrane protein</topology>
    </subcellularLocation>
    <subcellularLocation>
        <location evidence="6">Membrane</location>
        <topology evidence="6">Multi-pass membrane protein</topology>
    </subcellularLocation>
</comment>
<gene>
    <name evidence="9" type="ORF">H4O21_04855</name>
</gene>
<evidence type="ECO:0000256" key="4">
    <source>
        <dbReference type="ARBA" id="ARBA00022989"/>
    </source>
</evidence>
<protein>
    <submittedName>
        <fullName evidence="9">MotA/TolQ/ExbB proton channel family protein</fullName>
    </submittedName>
</protein>
<comment type="similarity">
    <text evidence="6">Belongs to the exbB/tolQ family.</text>
</comment>
<reference evidence="9 10" key="1">
    <citation type="submission" date="2020-08" db="EMBL/GenBank/DDBJ databases">
        <title>Oceanospirillum sp. nov. isolated from marine sediment.</title>
        <authorList>
            <person name="Ji X."/>
        </authorList>
    </citation>
    <scope>NUCLEOTIDE SEQUENCE [LARGE SCALE GENOMIC DNA]</scope>
    <source>
        <strain evidence="9 10">D5</strain>
    </source>
</reference>
<keyword evidence="6" id="KW-0813">Transport</keyword>
<dbReference type="GO" id="GO:0017038">
    <property type="term" value="P:protein import"/>
    <property type="evidence" value="ECO:0007669"/>
    <property type="project" value="TreeGrafter"/>
</dbReference>
<feature type="transmembrane region" description="Helical" evidence="7">
    <location>
        <begin position="82"/>
        <end position="103"/>
    </location>
</feature>
<organism evidence="9 10">
    <name type="scientific">Oceanospirillum sediminis</name>
    <dbReference type="NCBI Taxonomy" id="2760088"/>
    <lineage>
        <taxon>Bacteria</taxon>
        <taxon>Pseudomonadati</taxon>
        <taxon>Pseudomonadota</taxon>
        <taxon>Gammaproteobacteria</taxon>
        <taxon>Oceanospirillales</taxon>
        <taxon>Oceanospirillaceae</taxon>
        <taxon>Oceanospirillum</taxon>
    </lineage>
</organism>
<dbReference type="GO" id="GO:0005886">
    <property type="term" value="C:plasma membrane"/>
    <property type="evidence" value="ECO:0007669"/>
    <property type="project" value="UniProtKB-SubCell"/>
</dbReference>
<name>A0A839IKQ2_9GAMM</name>
<evidence type="ECO:0000256" key="5">
    <source>
        <dbReference type="ARBA" id="ARBA00023136"/>
    </source>
</evidence>
<feature type="domain" description="MotA/TolQ/ExbB proton channel" evidence="8">
    <location>
        <begin position="75"/>
        <end position="158"/>
    </location>
</feature>
<dbReference type="PANTHER" id="PTHR30625">
    <property type="entry name" value="PROTEIN TOLQ"/>
    <property type="match status" value="1"/>
</dbReference>
<accession>A0A839IKQ2</accession>
<dbReference type="InterPro" id="IPR002898">
    <property type="entry name" value="MotA_ExbB_proton_chnl"/>
</dbReference>
<keyword evidence="5 7" id="KW-0472">Membrane</keyword>
<evidence type="ECO:0000313" key="10">
    <source>
        <dbReference type="Proteomes" id="UP000565262"/>
    </source>
</evidence>
<keyword evidence="6" id="KW-0653">Protein transport</keyword>
<evidence type="ECO:0000256" key="7">
    <source>
        <dbReference type="SAM" id="Phobius"/>
    </source>
</evidence>